<proteinExistence type="predicted"/>
<dbReference type="Pfam" id="PF13302">
    <property type="entry name" value="Acetyltransf_3"/>
    <property type="match status" value="1"/>
</dbReference>
<evidence type="ECO:0000259" key="1">
    <source>
        <dbReference type="Pfam" id="PF13302"/>
    </source>
</evidence>
<sequence length="68" mass="7979">MDLVFYAVEFKKDNKFIGFIGFSEVDFIDDFRPSIEIGWRFKKSVWGQGIATEVAKECLKYAKKIKIH</sequence>
<dbReference type="PANTHER" id="PTHR43792">
    <property type="entry name" value="GNAT FAMILY, PUTATIVE (AFU_ORTHOLOGUE AFUA_3G00765)-RELATED-RELATED"/>
    <property type="match status" value="1"/>
</dbReference>
<gene>
    <name evidence="2" type="ORF">SHM_00550</name>
</gene>
<accession>A0ABM8BRL4</accession>
<feature type="domain" description="N-acetyltransferase" evidence="1">
    <location>
        <begin position="6"/>
        <end position="63"/>
    </location>
</feature>
<evidence type="ECO:0000313" key="3">
    <source>
        <dbReference type="Proteomes" id="UP001163387"/>
    </source>
</evidence>
<evidence type="ECO:0000313" key="2">
    <source>
        <dbReference type="EMBL" id="BDT02409.1"/>
    </source>
</evidence>
<keyword evidence="3" id="KW-1185">Reference proteome</keyword>
<name>A0ABM8BRL4_9MOLU</name>
<dbReference type="Gene3D" id="3.40.630.30">
    <property type="match status" value="1"/>
</dbReference>
<protein>
    <recommendedName>
        <fullName evidence="1">N-acetyltransferase domain-containing protein</fullName>
    </recommendedName>
</protein>
<dbReference type="RefSeq" id="WP_281748780.1">
    <property type="nucleotide sequence ID" value="NZ_AP026933.1"/>
</dbReference>
<dbReference type="Proteomes" id="UP001163387">
    <property type="component" value="Chromosome"/>
</dbReference>
<dbReference type="InterPro" id="IPR051531">
    <property type="entry name" value="N-acetyltransferase"/>
</dbReference>
<dbReference type="EMBL" id="AP026933">
    <property type="protein sequence ID" value="BDT02409.1"/>
    <property type="molecule type" value="Genomic_DNA"/>
</dbReference>
<reference evidence="2 3" key="1">
    <citation type="journal article" date="2022" name="Front. Microbiol.">
        <title>Male-killing mechanisms vary between Spiroplasma species.</title>
        <authorList>
            <person name="Arai H."/>
            <person name="Inoue M."/>
            <person name="Kageyama D."/>
        </authorList>
    </citation>
    <scope>NUCLEOTIDE SEQUENCE [LARGE SCALE GENOMIC DNA]</scope>
    <source>
        <strain evidence="3">sHm</strain>
    </source>
</reference>
<dbReference type="SUPFAM" id="SSF55729">
    <property type="entry name" value="Acyl-CoA N-acyltransferases (Nat)"/>
    <property type="match status" value="1"/>
</dbReference>
<dbReference type="InterPro" id="IPR016181">
    <property type="entry name" value="Acyl_CoA_acyltransferase"/>
</dbReference>
<dbReference type="CDD" id="cd04301">
    <property type="entry name" value="NAT_SF"/>
    <property type="match status" value="1"/>
</dbReference>
<dbReference type="InterPro" id="IPR000182">
    <property type="entry name" value="GNAT_dom"/>
</dbReference>
<organism evidence="2 3">
    <name type="scientific">Spiroplasma ixodetis</name>
    <dbReference type="NCBI Taxonomy" id="2141"/>
    <lineage>
        <taxon>Bacteria</taxon>
        <taxon>Bacillati</taxon>
        <taxon>Mycoplasmatota</taxon>
        <taxon>Mollicutes</taxon>
        <taxon>Entomoplasmatales</taxon>
        <taxon>Spiroplasmataceae</taxon>
        <taxon>Spiroplasma</taxon>
    </lineage>
</organism>
<dbReference type="PANTHER" id="PTHR43792:SF1">
    <property type="entry name" value="N-ACETYLTRANSFERASE DOMAIN-CONTAINING PROTEIN"/>
    <property type="match status" value="1"/>
</dbReference>